<dbReference type="Proteomes" id="UP000430692">
    <property type="component" value="Unassembled WGS sequence"/>
</dbReference>
<dbReference type="RefSeq" id="WP_160802655.1">
    <property type="nucleotide sequence ID" value="NZ_WUUL01000013.1"/>
</dbReference>
<organism evidence="1 2">
    <name type="scientific">Shimazuella alba</name>
    <dbReference type="NCBI Taxonomy" id="2690964"/>
    <lineage>
        <taxon>Bacteria</taxon>
        <taxon>Bacillati</taxon>
        <taxon>Bacillota</taxon>
        <taxon>Bacilli</taxon>
        <taxon>Bacillales</taxon>
        <taxon>Thermoactinomycetaceae</taxon>
        <taxon>Shimazuella</taxon>
    </lineage>
</organism>
<dbReference type="AlphaFoldDB" id="A0A6I4W3E4"/>
<gene>
    <name evidence="1" type="ORF">GSM42_16595</name>
</gene>
<comment type="caution">
    <text evidence="1">The sequence shown here is derived from an EMBL/GenBank/DDBJ whole genome shotgun (WGS) entry which is preliminary data.</text>
</comment>
<reference evidence="1 2" key="1">
    <citation type="submission" date="2019-12" db="EMBL/GenBank/DDBJ databases">
        <title>Whole-genome analyses of novel actinobacteria.</title>
        <authorList>
            <person name="Sahin N."/>
            <person name="Saygin H."/>
        </authorList>
    </citation>
    <scope>NUCLEOTIDE SEQUENCE [LARGE SCALE GENOMIC DNA]</scope>
    <source>
        <strain evidence="1 2">KC615</strain>
    </source>
</reference>
<protein>
    <submittedName>
        <fullName evidence="1">Uncharacterized protein</fullName>
    </submittedName>
</protein>
<evidence type="ECO:0000313" key="2">
    <source>
        <dbReference type="Proteomes" id="UP000430692"/>
    </source>
</evidence>
<dbReference type="EMBL" id="WUUL01000013">
    <property type="protein sequence ID" value="MXQ55304.1"/>
    <property type="molecule type" value="Genomic_DNA"/>
</dbReference>
<accession>A0A6I4W3E4</accession>
<name>A0A6I4W3E4_9BACL</name>
<evidence type="ECO:0000313" key="1">
    <source>
        <dbReference type="EMBL" id="MXQ55304.1"/>
    </source>
</evidence>
<sequence>MALKLIVEGCRDKVRDFVDFLKLSPHWRMYSGSKLSLGREEMRIDYYFDKKTPNALSLTDKPISKLTLHSTDGKMIEITLLGAQVVEMGEGITYIYGKNYDIYAGKSRDHR</sequence>
<keyword evidence="2" id="KW-1185">Reference proteome</keyword>
<proteinExistence type="predicted"/>